<evidence type="ECO:0000313" key="2">
    <source>
        <dbReference type="EMBL" id="KAK0474266.1"/>
    </source>
</evidence>
<protein>
    <submittedName>
        <fullName evidence="2">Uncharacterized protein</fullName>
    </submittedName>
</protein>
<evidence type="ECO:0000256" key="1">
    <source>
        <dbReference type="SAM" id="MobiDB-lite"/>
    </source>
</evidence>
<dbReference type="AlphaFoldDB" id="A0AA39T9M9"/>
<feature type="region of interest" description="Disordered" evidence="1">
    <location>
        <begin position="201"/>
        <end position="225"/>
    </location>
</feature>
<reference evidence="2" key="1">
    <citation type="submission" date="2023-06" db="EMBL/GenBank/DDBJ databases">
        <authorList>
            <consortium name="Lawrence Berkeley National Laboratory"/>
            <person name="Ahrendt S."/>
            <person name="Sahu N."/>
            <person name="Indic B."/>
            <person name="Wong-Bajracharya J."/>
            <person name="Merenyi Z."/>
            <person name="Ke H.-M."/>
            <person name="Monk M."/>
            <person name="Kocsube S."/>
            <person name="Drula E."/>
            <person name="Lipzen A."/>
            <person name="Balint B."/>
            <person name="Henrissat B."/>
            <person name="Andreopoulos B."/>
            <person name="Martin F.M."/>
            <person name="Harder C.B."/>
            <person name="Rigling D."/>
            <person name="Ford K.L."/>
            <person name="Foster G.D."/>
            <person name="Pangilinan J."/>
            <person name="Papanicolaou A."/>
            <person name="Barry K."/>
            <person name="LaButti K."/>
            <person name="Viragh M."/>
            <person name="Koriabine M."/>
            <person name="Yan M."/>
            <person name="Riley R."/>
            <person name="Champramary S."/>
            <person name="Plett K.L."/>
            <person name="Tsai I.J."/>
            <person name="Slot J."/>
            <person name="Sipos G."/>
            <person name="Plett J."/>
            <person name="Nagy L.G."/>
            <person name="Grigoriev I.V."/>
        </authorList>
    </citation>
    <scope>NUCLEOTIDE SEQUENCE</scope>
    <source>
        <strain evidence="2">ICMP 16352</strain>
    </source>
</reference>
<feature type="compositionally biased region" description="Polar residues" evidence="1">
    <location>
        <begin position="201"/>
        <end position="213"/>
    </location>
</feature>
<organism evidence="2 3">
    <name type="scientific">Armillaria novae-zelandiae</name>
    <dbReference type="NCBI Taxonomy" id="153914"/>
    <lineage>
        <taxon>Eukaryota</taxon>
        <taxon>Fungi</taxon>
        <taxon>Dikarya</taxon>
        <taxon>Basidiomycota</taxon>
        <taxon>Agaricomycotina</taxon>
        <taxon>Agaricomycetes</taxon>
        <taxon>Agaricomycetidae</taxon>
        <taxon>Agaricales</taxon>
        <taxon>Marasmiineae</taxon>
        <taxon>Physalacriaceae</taxon>
        <taxon>Armillaria</taxon>
    </lineage>
</organism>
<dbReference type="Proteomes" id="UP001175227">
    <property type="component" value="Unassembled WGS sequence"/>
</dbReference>
<name>A0AA39T9M9_9AGAR</name>
<proteinExistence type="predicted"/>
<gene>
    <name evidence="2" type="ORF">IW261DRAFT_1423138</name>
</gene>
<evidence type="ECO:0000313" key="3">
    <source>
        <dbReference type="Proteomes" id="UP001175227"/>
    </source>
</evidence>
<dbReference type="EMBL" id="JAUEPR010000028">
    <property type="protein sequence ID" value="KAK0474266.1"/>
    <property type="molecule type" value="Genomic_DNA"/>
</dbReference>
<accession>A0AA39T9M9</accession>
<comment type="caution">
    <text evidence="2">The sequence shown here is derived from an EMBL/GenBank/DDBJ whole genome shotgun (WGS) entry which is preliminary data.</text>
</comment>
<keyword evidence="3" id="KW-1185">Reference proteome</keyword>
<sequence>MKAPLGDEYKVHHDHRDIMLTITQWTIIDGGAADYDSESWDFQRCVKGLGSDSEITKILAAVMPKIATEWFFSVTSSDDRPADKNKERSCYWQQNTEETFCIGSGAIKRRKRSSTSTNQGPGKKIERVFTAQVSFSKKYIAVASLQKNDRNVDYCTGEGELGDGVRDTSDQDEAGEKSRSLALVVYVGSCSLRGRPLNNSAEYSSIPESSTTHGLPHRQKSGQVACPPRMERGCSRYLWERRMELRTSGPAWRFPEDKLFGSGRECTLAAPTLKRAKQDKPIIGGAAKRTTSSLLEFLSLAEGAGTGRYNGTGLAAQNLVQKRASPISE</sequence>